<keyword evidence="9" id="KW-1185">Reference proteome</keyword>
<dbReference type="EC" id="3.1.3.48" evidence="2"/>
<dbReference type="Proteomes" id="UP000077315">
    <property type="component" value="Unassembled WGS sequence"/>
</dbReference>
<keyword evidence="3" id="KW-0378">Hydrolase</keyword>
<keyword evidence="4" id="KW-0904">Protein phosphatase</keyword>
<evidence type="ECO:0000256" key="5">
    <source>
        <dbReference type="SAM" id="MobiDB-lite"/>
    </source>
</evidence>
<proteinExistence type="inferred from homology"/>
<dbReference type="GO" id="GO:0005737">
    <property type="term" value="C:cytoplasm"/>
    <property type="evidence" value="ECO:0007669"/>
    <property type="project" value="TreeGrafter"/>
</dbReference>
<feature type="region of interest" description="Disordered" evidence="5">
    <location>
        <begin position="96"/>
        <end position="133"/>
    </location>
</feature>
<dbReference type="RefSeq" id="XP_018296650.1">
    <property type="nucleotide sequence ID" value="XM_018440995.1"/>
</dbReference>
<dbReference type="InterPro" id="IPR016130">
    <property type="entry name" value="Tyr_Pase_AS"/>
</dbReference>
<evidence type="ECO:0000259" key="7">
    <source>
        <dbReference type="PROSITE" id="PS50056"/>
    </source>
</evidence>
<evidence type="ECO:0000259" key="6">
    <source>
        <dbReference type="PROSITE" id="PS50054"/>
    </source>
</evidence>
<evidence type="ECO:0000256" key="4">
    <source>
        <dbReference type="ARBA" id="ARBA00022912"/>
    </source>
</evidence>
<dbReference type="OrthoDB" id="2017893at2759"/>
<dbReference type="SMART" id="SM00404">
    <property type="entry name" value="PTPc_motif"/>
    <property type="match status" value="1"/>
</dbReference>
<gene>
    <name evidence="8" type="ORF">PHYBLDRAFT_62628</name>
</gene>
<dbReference type="InterPro" id="IPR000387">
    <property type="entry name" value="Tyr_Pase_dom"/>
</dbReference>
<dbReference type="InterPro" id="IPR003595">
    <property type="entry name" value="Tyr_Pase_cat"/>
</dbReference>
<reference evidence="9" key="1">
    <citation type="submission" date="2015-06" db="EMBL/GenBank/DDBJ databases">
        <title>Expansion of signal transduction pathways in fungi by whole-genome duplication.</title>
        <authorList>
            <consortium name="DOE Joint Genome Institute"/>
            <person name="Corrochano L.M."/>
            <person name="Kuo A."/>
            <person name="Marcet-Houben M."/>
            <person name="Polaino S."/>
            <person name="Salamov A."/>
            <person name="Villalobos J.M."/>
            <person name="Alvarez M.I."/>
            <person name="Avalos J."/>
            <person name="Benito E.P."/>
            <person name="Benoit I."/>
            <person name="Burger G."/>
            <person name="Camino L.P."/>
            <person name="Canovas D."/>
            <person name="Cerda-Olmedo E."/>
            <person name="Cheng J.-F."/>
            <person name="Dominguez A."/>
            <person name="Elias M."/>
            <person name="Eslava A.P."/>
            <person name="Glaser F."/>
            <person name="Grimwood J."/>
            <person name="Gutierrez G."/>
            <person name="Heitman J."/>
            <person name="Henrissat B."/>
            <person name="Iturriaga E.A."/>
            <person name="Lang B.F."/>
            <person name="Lavin J.L."/>
            <person name="Lee S."/>
            <person name="Li W."/>
            <person name="Lindquist E."/>
            <person name="Lopez-Garcia S."/>
            <person name="Luque E.M."/>
            <person name="Marcos A.T."/>
            <person name="Martin J."/>
            <person name="McCluskey K."/>
            <person name="Medina H.R."/>
            <person name="Miralles-Duran A."/>
            <person name="Miyazaki A."/>
            <person name="Munoz-Torres E."/>
            <person name="Oguiza J.A."/>
            <person name="Ohm R."/>
            <person name="Olmedo M."/>
            <person name="Orejas M."/>
            <person name="Ortiz-Castellanos L."/>
            <person name="Pisabarro A.G."/>
            <person name="Rodriguez-Romero J."/>
            <person name="Ruiz-Herrera J."/>
            <person name="Ruiz-Vazquez R."/>
            <person name="Sanz C."/>
            <person name="Schackwitz W."/>
            <person name="Schmutz J."/>
            <person name="Shahriari M."/>
            <person name="Shelest E."/>
            <person name="Silva-Franco F."/>
            <person name="Soanes D."/>
            <person name="Syed K."/>
            <person name="Tagua V.G."/>
            <person name="Talbot N.J."/>
            <person name="Thon M."/>
            <person name="De vries R.P."/>
            <person name="Wiebenga A."/>
            <person name="Yadav J.S."/>
            <person name="Braun E.L."/>
            <person name="Baker S."/>
            <person name="Garre V."/>
            <person name="Horwitz B."/>
            <person name="Torres-Martinez S."/>
            <person name="Idnurm A."/>
            <person name="Herrera-Estrella A."/>
            <person name="Gabaldon T."/>
            <person name="Grigoriev I.V."/>
        </authorList>
    </citation>
    <scope>NUCLEOTIDE SEQUENCE [LARGE SCALE GENOMIC DNA]</scope>
    <source>
        <strain evidence="9">NRRL 1555(-)</strain>
    </source>
</reference>
<feature type="compositionally biased region" description="Low complexity" evidence="5">
    <location>
        <begin position="98"/>
        <end position="109"/>
    </location>
</feature>
<dbReference type="Pfam" id="PF00782">
    <property type="entry name" value="DSPc"/>
    <property type="match status" value="1"/>
</dbReference>
<dbReference type="SUPFAM" id="SSF52799">
    <property type="entry name" value="(Phosphotyrosine protein) phosphatases II"/>
    <property type="match status" value="1"/>
</dbReference>
<comment type="similarity">
    <text evidence="1">Belongs to the protein-tyrosine phosphatase family. Non-receptor class dual specificity subfamily.</text>
</comment>
<dbReference type="AlphaFoldDB" id="A0A163EH34"/>
<dbReference type="InterPro" id="IPR000340">
    <property type="entry name" value="Dual-sp_phosphatase_cat-dom"/>
</dbReference>
<dbReference type="InParanoid" id="A0A163EH34"/>
<dbReference type="VEuPathDB" id="FungiDB:PHYBLDRAFT_62628"/>
<dbReference type="PANTHER" id="PTHR10159:SF519">
    <property type="entry name" value="DUAL SPECIFICITY PROTEIN PHOSPHATASE MPK3"/>
    <property type="match status" value="1"/>
</dbReference>
<evidence type="ECO:0000313" key="9">
    <source>
        <dbReference type="Proteomes" id="UP000077315"/>
    </source>
</evidence>
<dbReference type="GO" id="GO:0033550">
    <property type="term" value="F:MAP kinase tyrosine phosphatase activity"/>
    <property type="evidence" value="ECO:0007669"/>
    <property type="project" value="TreeGrafter"/>
</dbReference>
<dbReference type="GO" id="GO:0008330">
    <property type="term" value="F:protein tyrosine/threonine phosphatase activity"/>
    <property type="evidence" value="ECO:0007669"/>
    <property type="project" value="TreeGrafter"/>
</dbReference>
<evidence type="ECO:0000313" key="8">
    <source>
        <dbReference type="EMBL" id="OAD78610.1"/>
    </source>
</evidence>
<protein>
    <recommendedName>
        <fullName evidence="2">protein-tyrosine-phosphatase</fullName>
        <ecNumber evidence="2">3.1.3.48</ecNumber>
    </recommendedName>
</protein>
<accession>A0A163EH34</accession>
<organism evidence="8 9">
    <name type="scientific">Phycomyces blakesleeanus (strain ATCC 8743b / DSM 1359 / FGSC 10004 / NBRC 33097 / NRRL 1555)</name>
    <dbReference type="NCBI Taxonomy" id="763407"/>
    <lineage>
        <taxon>Eukaryota</taxon>
        <taxon>Fungi</taxon>
        <taxon>Fungi incertae sedis</taxon>
        <taxon>Mucoromycota</taxon>
        <taxon>Mucoromycotina</taxon>
        <taxon>Mucoromycetes</taxon>
        <taxon>Mucorales</taxon>
        <taxon>Phycomycetaceae</taxon>
        <taxon>Phycomyces</taxon>
    </lineage>
</organism>
<dbReference type="GO" id="GO:0017017">
    <property type="term" value="F:MAP kinase tyrosine/serine/threonine phosphatase activity"/>
    <property type="evidence" value="ECO:0007669"/>
    <property type="project" value="TreeGrafter"/>
</dbReference>
<dbReference type="PROSITE" id="PS50054">
    <property type="entry name" value="TYR_PHOSPHATASE_DUAL"/>
    <property type="match status" value="1"/>
</dbReference>
<dbReference type="GeneID" id="29001901"/>
<dbReference type="Gene3D" id="3.90.190.10">
    <property type="entry name" value="Protein tyrosine phosphatase superfamily"/>
    <property type="match status" value="1"/>
</dbReference>
<dbReference type="STRING" id="763407.A0A163EH34"/>
<dbReference type="EMBL" id="KV440973">
    <property type="protein sequence ID" value="OAD78610.1"/>
    <property type="molecule type" value="Genomic_DNA"/>
</dbReference>
<dbReference type="InterPro" id="IPR029021">
    <property type="entry name" value="Prot-tyrosine_phosphatase-like"/>
</dbReference>
<evidence type="ECO:0000256" key="3">
    <source>
        <dbReference type="ARBA" id="ARBA00022801"/>
    </source>
</evidence>
<dbReference type="PROSITE" id="PS50056">
    <property type="entry name" value="TYR_PHOSPHATASE_2"/>
    <property type="match status" value="1"/>
</dbReference>
<feature type="domain" description="Tyrosine-protein phosphatase" evidence="6">
    <location>
        <begin position="136"/>
        <end position="336"/>
    </location>
</feature>
<dbReference type="InterPro" id="IPR020422">
    <property type="entry name" value="TYR_PHOSPHATASE_DUAL_dom"/>
</dbReference>
<dbReference type="SMART" id="SM00195">
    <property type="entry name" value="DSPc"/>
    <property type="match status" value="1"/>
</dbReference>
<feature type="domain" description="Tyrosine specific protein phosphatases" evidence="7">
    <location>
        <begin position="233"/>
        <end position="315"/>
    </location>
</feature>
<dbReference type="FunCoup" id="A0A163EH34">
    <property type="interactions" value="239"/>
</dbReference>
<dbReference type="PROSITE" id="PS00383">
    <property type="entry name" value="TYR_PHOSPHATASE_1"/>
    <property type="match status" value="1"/>
</dbReference>
<evidence type="ECO:0000256" key="2">
    <source>
        <dbReference type="ARBA" id="ARBA00013064"/>
    </source>
</evidence>
<dbReference type="PANTHER" id="PTHR10159">
    <property type="entry name" value="DUAL SPECIFICITY PROTEIN PHOSPHATASE"/>
    <property type="match status" value="1"/>
</dbReference>
<sequence length="455" mass="51175">MDLENNISFTSISSSLTQHSHEEHLQSHQNTPNHITRRHQLKNHKKLSLSLNLPLENTRSTPPTRYLTDKSELDCAQNLLLNKPATDTNLRNLGSLDSSISNSARPSSSEAGTSFDWNGDISFEEQSHDPDPYREGPAQILPNLYLGASYNAAQDDQLCANKIICIVNVASEIKTPTSQAFDIITQRSPETLQNSQTQLSESTPKTSNISEKASLVQYHHLRWTHAQSNLAYQEFDRAIRIFETYQNGTSGNVLVHCQCGIERSAALVIAYVLYLSYRPAKFNNPAKSDRDNFKNLADKRLSVSEAYEYVRQRAPYIRPNLKLMYQLSDFKESLSLGDIGSLPRPCLSSELYIKRSGSVKAHMSLANGSSAYRRPRSSSLREFRGQPKSFEITKHKQIQMNTLSDTPKGPVLSQEQETPCVPENINQAQSKDDQCIGHSPVVMSPILFRRIFSIC</sequence>
<evidence type="ECO:0000256" key="1">
    <source>
        <dbReference type="ARBA" id="ARBA00008601"/>
    </source>
</evidence>
<dbReference type="GO" id="GO:0043409">
    <property type="term" value="P:negative regulation of MAPK cascade"/>
    <property type="evidence" value="ECO:0007669"/>
    <property type="project" value="TreeGrafter"/>
</dbReference>
<name>A0A163EH34_PHYB8</name>